<dbReference type="Proteomes" id="UP000541969">
    <property type="component" value="Unassembled WGS sequence"/>
</dbReference>
<dbReference type="AlphaFoldDB" id="A0A853CH76"/>
<evidence type="ECO:0000313" key="2">
    <source>
        <dbReference type="EMBL" id="NYJ06817.1"/>
    </source>
</evidence>
<dbReference type="SUPFAM" id="SSF56281">
    <property type="entry name" value="Metallo-hydrolase/oxidoreductase"/>
    <property type="match status" value="1"/>
</dbReference>
<proteinExistence type="predicted"/>
<dbReference type="PROSITE" id="PS51257">
    <property type="entry name" value="PROKAR_LIPOPROTEIN"/>
    <property type="match status" value="1"/>
</dbReference>
<dbReference type="EMBL" id="JACBZT010000001">
    <property type="protein sequence ID" value="NYJ06817.1"/>
    <property type="molecule type" value="Genomic_DNA"/>
</dbReference>
<dbReference type="Pfam" id="PF12706">
    <property type="entry name" value="Lactamase_B_2"/>
    <property type="match status" value="1"/>
</dbReference>
<keyword evidence="3" id="KW-1185">Reference proteome</keyword>
<protein>
    <submittedName>
        <fullName evidence="2">Ribonuclease BN (tRNA processing enzyme)</fullName>
    </submittedName>
</protein>
<dbReference type="PANTHER" id="PTHR46018">
    <property type="entry name" value="ZINC PHOSPHODIESTERASE ELAC PROTEIN 1"/>
    <property type="match status" value="1"/>
</dbReference>
<organism evidence="2 3">
    <name type="scientific">Petropleomorpha daqingensis</name>
    <dbReference type="NCBI Taxonomy" id="2026353"/>
    <lineage>
        <taxon>Bacteria</taxon>
        <taxon>Bacillati</taxon>
        <taxon>Actinomycetota</taxon>
        <taxon>Actinomycetes</taxon>
        <taxon>Geodermatophilales</taxon>
        <taxon>Geodermatophilaceae</taxon>
        <taxon>Petropleomorpha</taxon>
    </lineage>
</organism>
<accession>A0A853CH76</accession>
<dbReference type="RefSeq" id="WP_179718208.1">
    <property type="nucleotide sequence ID" value="NZ_JACBZT010000001.1"/>
</dbReference>
<gene>
    <name evidence="2" type="ORF">GGQ55_003095</name>
</gene>
<feature type="domain" description="Metallo-beta-lactamase" evidence="1">
    <location>
        <begin position="18"/>
        <end position="196"/>
    </location>
</feature>
<comment type="caution">
    <text evidence="2">The sequence shown here is derived from an EMBL/GenBank/DDBJ whole genome shotgun (WGS) entry which is preliminary data.</text>
</comment>
<name>A0A853CH76_9ACTN</name>
<reference evidence="2 3" key="1">
    <citation type="submission" date="2020-07" db="EMBL/GenBank/DDBJ databases">
        <title>Sequencing the genomes of 1000 actinobacteria strains.</title>
        <authorList>
            <person name="Klenk H.-P."/>
        </authorList>
    </citation>
    <scope>NUCLEOTIDE SEQUENCE [LARGE SCALE GENOMIC DNA]</scope>
    <source>
        <strain evidence="2 3">DSM 104001</strain>
    </source>
</reference>
<dbReference type="InterPro" id="IPR036866">
    <property type="entry name" value="RibonucZ/Hydroxyglut_hydro"/>
</dbReference>
<dbReference type="Gene3D" id="3.60.15.10">
    <property type="entry name" value="Ribonuclease Z/Hydroxyacylglutathione hydrolase-like"/>
    <property type="match status" value="1"/>
</dbReference>
<evidence type="ECO:0000313" key="3">
    <source>
        <dbReference type="Proteomes" id="UP000541969"/>
    </source>
</evidence>
<dbReference type="SMART" id="SM00849">
    <property type="entry name" value="Lactamase_B"/>
    <property type="match status" value="1"/>
</dbReference>
<dbReference type="PANTHER" id="PTHR46018:SF4">
    <property type="entry name" value="METALLO-HYDROLASE YHFI-RELATED"/>
    <property type="match status" value="1"/>
</dbReference>
<dbReference type="CDD" id="cd07716">
    <property type="entry name" value="RNaseZ_short-form-like_MBL-fold"/>
    <property type="match status" value="1"/>
</dbReference>
<dbReference type="InterPro" id="IPR001279">
    <property type="entry name" value="Metallo-B-lactamas"/>
</dbReference>
<dbReference type="GO" id="GO:0042781">
    <property type="term" value="F:3'-tRNA processing endoribonuclease activity"/>
    <property type="evidence" value="ECO:0007669"/>
    <property type="project" value="TreeGrafter"/>
</dbReference>
<evidence type="ECO:0000259" key="1">
    <source>
        <dbReference type="SMART" id="SM00849"/>
    </source>
</evidence>
<sequence>MRLTVVGCAGSAPGPASAASCYLVEHGGFRLLLDLGNGAFGALQALADPATVDALFLTHLHADHCLDVAPFVVWHRYSGRARRPQVPLYGPVGAERRLALAYEDDGEPLTDVFDFVPVGPGLLEIGPFGVQLARTAHPVECYAIRLTVDGRSLVYTGDTGPCDRVVELARGADVLLSEAAHPDEPGLPDGLHLTGRQAGEHAAAAGVGRLLVTHVPAWVDAEAQLADARAAFPAAELVAPGLTVEI</sequence>